<evidence type="ECO:0000256" key="6">
    <source>
        <dbReference type="ARBA" id="ARBA00023316"/>
    </source>
</evidence>
<dbReference type="EMBL" id="CP000431">
    <property type="protein sequence ID" value="ABG98901.1"/>
    <property type="molecule type" value="Genomic_DNA"/>
</dbReference>
<dbReference type="PATRIC" id="fig|101510.16.peg.7190"/>
<dbReference type="Gene3D" id="3.30.1490.480">
    <property type="entry name" value="Endolytic murein transglycosylase"/>
    <property type="match status" value="1"/>
</dbReference>
<evidence type="ECO:0000256" key="7">
    <source>
        <dbReference type="HAMAP-Rule" id="MF_02065"/>
    </source>
</evidence>
<keyword evidence="6 7" id="KW-0961">Cell wall biogenesis/degradation</keyword>
<dbReference type="GO" id="GO:0008932">
    <property type="term" value="F:lytic endotransglycosylase activity"/>
    <property type="evidence" value="ECO:0007669"/>
    <property type="project" value="UniProtKB-UniRule"/>
</dbReference>
<comment type="catalytic activity">
    <reaction evidence="7">
        <text>a peptidoglycan chain = a peptidoglycan chain with N-acetyl-1,6-anhydromuramyl-[peptide] at the reducing end + a peptidoglycan chain with N-acetylglucosamine at the non-reducing end.</text>
        <dbReference type="EC" id="4.2.2.29"/>
    </reaction>
</comment>
<name>Q0S0N5_RHOJR</name>
<keyword evidence="4 7" id="KW-0472">Membrane</keyword>
<dbReference type="KEGG" id="rha:RHA1_ro07137"/>
<gene>
    <name evidence="7" type="primary">mltG</name>
    <name evidence="9" type="ordered locus">RHA1_ro07137</name>
</gene>
<comment type="similarity">
    <text evidence="7">Belongs to the transglycosylase MltG family.</text>
</comment>
<dbReference type="AlphaFoldDB" id="Q0S0N5"/>
<comment type="function">
    <text evidence="7">Functions as a peptidoglycan terminase that cleaves nascent peptidoglycan strands endolytically to terminate their elongation.</text>
</comment>
<evidence type="ECO:0000256" key="3">
    <source>
        <dbReference type="ARBA" id="ARBA00022989"/>
    </source>
</evidence>
<evidence type="ECO:0000256" key="8">
    <source>
        <dbReference type="SAM" id="MobiDB-lite"/>
    </source>
</evidence>
<dbReference type="EC" id="4.2.2.29" evidence="7"/>
<dbReference type="HAMAP" id="MF_02065">
    <property type="entry name" value="MltG"/>
    <property type="match status" value="1"/>
</dbReference>
<keyword evidence="2 7" id="KW-0812">Transmembrane</keyword>
<evidence type="ECO:0000256" key="5">
    <source>
        <dbReference type="ARBA" id="ARBA00023239"/>
    </source>
</evidence>
<feature type="compositionally biased region" description="Basic and acidic residues" evidence="8">
    <location>
        <begin position="53"/>
        <end position="64"/>
    </location>
</feature>
<dbReference type="RefSeq" id="WP_011598856.1">
    <property type="nucleotide sequence ID" value="NC_008268.1"/>
</dbReference>
<feature type="region of interest" description="Disordered" evidence="8">
    <location>
        <begin position="1"/>
        <end position="76"/>
    </location>
</feature>
<evidence type="ECO:0000256" key="2">
    <source>
        <dbReference type="ARBA" id="ARBA00022692"/>
    </source>
</evidence>
<keyword evidence="5 7" id="KW-0456">Lyase</keyword>
<dbReference type="OrthoDB" id="9814591at2"/>
<evidence type="ECO:0000313" key="10">
    <source>
        <dbReference type="Proteomes" id="UP000008710"/>
    </source>
</evidence>
<dbReference type="GO" id="GO:0009252">
    <property type="term" value="P:peptidoglycan biosynthetic process"/>
    <property type="evidence" value="ECO:0007669"/>
    <property type="project" value="UniProtKB-UniRule"/>
</dbReference>
<dbReference type="Pfam" id="PF02618">
    <property type="entry name" value="YceG"/>
    <property type="match status" value="1"/>
</dbReference>
<evidence type="ECO:0000313" key="9">
    <source>
        <dbReference type="EMBL" id="ABG98901.1"/>
    </source>
</evidence>
<comment type="subcellular location">
    <subcellularLocation>
        <location evidence="7">Cell membrane</location>
        <topology evidence="7">Single-pass membrane protein</topology>
    </subcellularLocation>
</comment>
<dbReference type="HOGENOM" id="CLU_025574_4_1_11"/>
<feature type="compositionally biased region" description="Acidic residues" evidence="8">
    <location>
        <begin position="28"/>
        <end position="45"/>
    </location>
</feature>
<dbReference type="GO" id="GO:0005886">
    <property type="term" value="C:plasma membrane"/>
    <property type="evidence" value="ECO:0007669"/>
    <property type="project" value="UniProtKB-SubCell"/>
</dbReference>
<dbReference type="Proteomes" id="UP000008710">
    <property type="component" value="Chromosome"/>
</dbReference>
<dbReference type="GO" id="GO:0071555">
    <property type="term" value="P:cell wall organization"/>
    <property type="evidence" value="ECO:0007669"/>
    <property type="project" value="UniProtKB-KW"/>
</dbReference>
<reference evidence="10" key="1">
    <citation type="journal article" date="2006" name="Proc. Natl. Acad. Sci. U.S.A.">
        <title>The complete genome of Rhodococcus sp. RHA1 provides insights into a catabolic powerhouse.</title>
        <authorList>
            <person name="McLeod M.P."/>
            <person name="Warren R.L."/>
            <person name="Hsiao W.W.L."/>
            <person name="Araki N."/>
            <person name="Myhre M."/>
            <person name="Fernandes C."/>
            <person name="Miyazawa D."/>
            <person name="Wong W."/>
            <person name="Lillquist A.L."/>
            <person name="Wang D."/>
            <person name="Dosanjh M."/>
            <person name="Hara H."/>
            <person name="Petrescu A."/>
            <person name="Morin R.D."/>
            <person name="Yang G."/>
            <person name="Stott J.M."/>
            <person name="Schein J.E."/>
            <person name="Shin H."/>
            <person name="Smailus D."/>
            <person name="Siddiqui A.S."/>
            <person name="Marra M.A."/>
            <person name="Jones S.J.M."/>
            <person name="Holt R."/>
            <person name="Brinkman F.S.L."/>
            <person name="Miyauchi K."/>
            <person name="Fukuda M."/>
            <person name="Davies J.E."/>
            <person name="Mohn W.W."/>
            <person name="Eltis L.D."/>
        </authorList>
    </citation>
    <scope>NUCLEOTIDE SEQUENCE [LARGE SCALE GENOMIC DNA]</scope>
    <source>
        <strain evidence="10">RHA1</strain>
    </source>
</reference>
<sequence length="579" mass="62933">MSNHRRPAGERPEFQYVPREPRRHRYLDEDDDQVDYAPPPEDDDVVTTGRHAVVYDDRDVDEPPAHYTEPVFEQPVYEDPVYERPVYERPVYEQPFDPEPVYEDGYGPRSYGDARAYREPAADDHAYDEPAYVEEPAYVDEQYGSHTHPDDRYDTPPDQPDVAFAEAETQIISAIPEEIPPTRAHARTQARRRKQATGRARRGKLFGALAAATVLTVLIGIVFVGGRMFFGGPDAPADYAGPGGPDVVVQVHPGDTAEEIASTLAERDVVASGSAFFNAAVQSNAMNSVQPGFYSLPTQIPADDAVQELIDPTSRVGQMIISEGRQLHDTTDVQTGAKKKGIYTLISEASCIGEAGQEQCIGYDDLNAAGAGDLSALGVPDWAKDAVAGVPDRDRQLEGLIAAGSWDFDPTAGPAAILQRLVTESSASYEKTGILTAGDQVGLTPYKMLIAASLVEREAMPDDFSKVARVILNRLAVNQALQFDSTVNYALDTTELATTDADRAQVTPWNTYASPGLPATPISSPSIGALQAVEQPAPGDWIYFVTVDSKGTTLFTKSYDEHLANIDQALNNGILNSGR</sequence>
<dbReference type="PANTHER" id="PTHR30518">
    <property type="entry name" value="ENDOLYTIC MUREIN TRANSGLYCOSYLASE"/>
    <property type="match status" value="1"/>
</dbReference>
<keyword evidence="1 7" id="KW-1003">Cell membrane</keyword>
<protein>
    <recommendedName>
        <fullName evidence="7">Endolytic murein transglycosylase</fullName>
        <ecNumber evidence="7">4.2.2.29</ecNumber>
    </recommendedName>
    <alternativeName>
        <fullName evidence="7">Peptidoglycan lytic transglycosylase</fullName>
    </alternativeName>
    <alternativeName>
        <fullName evidence="7">Peptidoglycan polymerization terminase</fullName>
    </alternativeName>
</protein>
<dbReference type="InterPro" id="IPR003770">
    <property type="entry name" value="MLTG-like"/>
</dbReference>
<evidence type="ECO:0000256" key="1">
    <source>
        <dbReference type="ARBA" id="ARBA00022475"/>
    </source>
</evidence>
<accession>Q0S0N5</accession>
<dbReference type="PANTHER" id="PTHR30518:SF2">
    <property type="entry name" value="ENDOLYTIC MUREIN TRANSGLYCOSYLASE"/>
    <property type="match status" value="1"/>
</dbReference>
<organism evidence="9 10">
    <name type="scientific">Rhodococcus jostii (strain RHA1)</name>
    <dbReference type="NCBI Taxonomy" id="101510"/>
    <lineage>
        <taxon>Bacteria</taxon>
        <taxon>Bacillati</taxon>
        <taxon>Actinomycetota</taxon>
        <taxon>Actinomycetes</taxon>
        <taxon>Mycobacteriales</taxon>
        <taxon>Nocardiaceae</taxon>
        <taxon>Rhodococcus</taxon>
    </lineage>
</organism>
<proteinExistence type="inferred from homology"/>
<evidence type="ECO:0000256" key="4">
    <source>
        <dbReference type="ARBA" id="ARBA00023136"/>
    </source>
</evidence>
<feature type="transmembrane region" description="Helical" evidence="7">
    <location>
        <begin position="205"/>
        <end position="230"/>
    </location>
</feature>
<dbReference type="eggNOG" id="COG1559">
    <property type="taxonomic scope" value="Bacteria"/>
</dbReference>
<keyword evidence="3 7" id="KW-1133">Transmembrane helix</keyword>
<feature type="site" description="Important for catalytic activity" evidence="7">
    <location>
        <position position="458"/>
    </location>
</feature>